<proteinExistence type="inferred from homology"/>
<evidence type="ECO:0000256" key="4">
    <source>
        <dbReference type="ARBA" id="ARBA00023136"/>
    </source>
</evidence>
<dbReference type="Gene3D" id="2.70.170.10">
    <property type="entry name" value="Neurotransmitter-gated ion-channel ligand-binding domain"/>
    <property type="match status" value="1"/>
</dbReference>
<protein>
    <submittedName>
        <fullName evidence="8">Uncharacterized protein</fullName>
    </submittedName>
</protein>
<name>A0AAE1DNJ2_9GAST</name>
<dbReference type="PRINTS" id="PR00252">
    <property type="entry name" value="NRIONCHANNEL"/>
</dbReference>
<keyword evidence="5" id="KW-0406">Ion transport</keyword>
<dbReference type="Gene3D" id="1.20.58.390">
    <property type="entry name" value="Neurotransmitter-gated ion-channel transmembrane domain"/>
    <property type="match status" value="1"/>
</dbReference>
<evidence type="ECO:0000313" key="9">
    <source>
        <dbReference type="Proteomes" id="UP001283361"/>
    </source>
</evidence>
<dbReference type="SUPFAM" id="SSF90112">
    <property type="entry name" value="Neurotransmitter-gated ion-channel transmembrane pore"/>
    <property type="match status" value="1"/>
</dbReference>
<feature type="domain" description="Neurotransmitter-gated ion-channel ligand-binding" evidence="6">
    <location>
        <begin position="30"/>
        <end position="231"/>
    </location>
</feature>
<dbReference type="CDD" id="cd19051">
    <property type="entry name" value="LGIC_TM_cation"/>
    <property type="match status" value="1"/>
</dbReference>
<feature type="transmembrane region" description="Helical" evidence="5">
    <location>
        <begin position="232"/>
        <end position="256"/>
    </location>
</feature>
<dbReference type="CDD" id="cd18989">
    <property type="entry name" value="LGIC_ECD_cation"/>
    <property type="match status" value="1"/>
</dbReference>
<keyword evidence="2 5" id="KW-0812">Transmembrane</keyword>
<dbReference type="InterPro" id="IPR006029">
    <property type="entry name" value="Neurotrans-gated_channel_TM"/>
</dbReference>
<dbReference type="InterPro" id="IPR006202">
    <property type="entry name" value="Neur_chan_lig-bd"/>
</dbReference>
<accession>A0AAE1DNJ2</accession>
<dbReference type="Proteomes" id="UP001283361">
    <property type="component" value="Unassembled WGS sequence"/>
</dbReference>
<evidence type="ECO:0000259" key="6">
    <source>
        <dbReference type="Pfam" id="PF02931"/>
    </source>
</evidence>
<comment type="similarity">
    <text evidence="5">Belongs to the ligand-gated ion channel (TC 1.A.9) family.</text>
</comment>
<dbReference type="GO" id="GO:0016020">
    <property type="term" value="C:membrane"/>
    <property type="evidence" value="ECO:0007669"/>
    <property type="project" value="UniProtKB-SubCell"/>
</dbReference>
<dbReference type="PANTHER" id="PTHR18945">
    <property type="entry name" value="NEUROTRANSMITTER GATED ION CHANNEL"/>
    <property type="match status" value="1"/>
</dbReference>
<keyword evidence="5" id="KW-0407">Ion channel</keyword>
<feature type="chain" id="PRO_5041774096" evidence="5">
    <location>
        <begin position="21"/>
        <end position="421"/>
    </location>
</feature>
<reference evidence="8" key="1">
    <citation type="journal article" date="2023" name="G3 (Bethesda)">
        <title>A reference genome for the long-term kleptoplast-retaining sea slug Elysia crispata morphotype clarki.</title>
        <authorList>
            <person name="Eastman K.E."/>
            <person name="Pendleton A.L."/>
            <person name="Shaikh M.A."/>
            <person name="Suttiyut T."/>
            <person name="Ogas R."/>
            <person name="Tomko P."/>
            <person name="Gavelis G."/>
            <person name="Widhalm J.R."/>
            <person name="Wisecaver J.H."/>
        </authorList>
    </citation>
    <scope>NUCLEOTIDE SEQUENCE</scope>
    <source>
        <strain evidence="8">ECLA1</strain>
    </source>
</reference>
<evidence type="ECO:0000256" key="5">
    <source>
        <dbReference type="RuleBase" id="RU000687"/>
    </source>
</evidence>
<comment type="caution">
    <text evidence="8">The sequence shown here is derived from an EMBL/GenBank/DDBJ whole genome shotgun (WGS) entry which is preliminary data.</text>
</comment>
<dbReference type="InterPro" id="IPR006201">
    <property type="entry name" value="Neur_channel"/>
</dbReference>
<keyword evidence="5" id="KW-0732">Signal</keyword>
<evidence type="ECO:0000256" key="3">
    <source>
        <dbReference type="ARBA" id="ARBA00022989"/>
    </source>
</evidence>
<dbReference type="GO" id="GO:0005230">
    <property type="term" value="F:extracellular ligand-gated monoatomic ion channel activity"/>
    <property type="evidence" value="ECO:0007669"/>
    <property type="project" value="InterPro"/>
</dbReference>
<dbReference type="SUPFAM" id="SSF63712">
    <property type="entry name" value="Nicotinic receptor ligand binding domain-like"/>
    <property type="match status" value="1"/>
</dbReference>
<dbReference type="PROSITE" id="PS00236">
    <property type="entry name" value="NEUROTR_ION_CHANNEL"/>
    <property type="match status" value="1"/>
</dbReference>
<dbReference type="GO" id="GO:0004888">
    <property type="term" value="F:transmembrane signaling receptor activity"/>
    <property type="evidence" value="ECO:0007669"/>
    <property type="project" value="InterPro"/>
</dbReference>
<dbReference type="EMBL" id="JAWDGP010003173">
    <property type="protein sequence ID" value="KAK3776897.1"/>
    <property type="molecule type" value="Genomic_DNA"/>
</dbReference>
<keyword evidence="4 5" id="KW-0472">Membrane</keyword>
<evidence type="ECO:0000256" key="2">
    <source>
        <dbReference type="ARBA" id="ARBA00022692"/>
    </source>
</evidence>
<dbReference type="FunFam" id="2.70.170.10:FF:000028">
    <property type="entry name" value="AcetylCholine Receptor"/>
    <property type="match status" value="1"/>
</dbReference>
<dbReference type="InterPro" id="IPR038050">
    <property type="entry name" value="Neuro_actylchol_rec"/>
</dbReference>
<comment type="subcellular location">
    <subcellularLocation>
        <location evidence="1">Membrane</location>
        <topology evidence="1">Multi-pass membrane protein</topology>
    </subcellularLocation>
</comment>
<dbReference type="InterPro" id="IPR036719">
    <property type="entry name" value="Neuro-gated_channel_TM_sf"/>
</dbReference>
<keyword evidence="5" id="KW-0813">Transport</keyword>
<feature type="transmembrane region" description="Helical" evidence="5">
    <location>
        <begin position="398"/>
        <end position="420"/>
    </location>
</feature>
<keyword evidence="3 5" id="KW-1133">Transmembrane helix</keyword>
<evidence type="ECO:0000259" key="7">
    <source>
        <dbReference type="Pfam" id="PF02932"/>
    </source>
</evidence>
<feature type="transmembrane region" description="Helical" evidence="5">
    <location>
        <begin position="293"/>
        <end position="318"/>
    </location>
</feature>
<evidence type="ECO:0000256" key="1">
    <source>
        <dbReference type="ARBA" id="ARBA00004141"/>
    </source>
</evidence>
<dbReference type="Pfam" id="PF02932">
    <property type="entry name" value="Neur_chan_memb"/>
    <property type="match status" value="1"/>
</dbReference>
<dbReference type="InterPro" id="IPR036734">
    <property type="entry name" value="Neur_chan_lig-bd_sf"/>
</dbReference>
<feature type="transmembrane region" description="Helical" evidence="5">
    <location>
        <begin position="263"/>
        <end position="281"/>
    </location>
</feature>
<dbReference type="AlphaFoldDB" id="A0AAE1DNJ2"/>
<feature type="signal peptide" evidence="5">
    <location>
        <begin position="1"/>
        <end position="20"/>
    </location>
</feature>
<feature type="domain" description="Neurotransmitter-gated ion-channel transmembrane" evidence="7">
    <location>
        <begin position="243"/>
        <end position="391"/>
    </location>
</feature>
<sequence length="421" mass="46922">MRVALKQLLIFTFGWTAVLSSGGYKDMSLLLENIFKNYSAAACPCADAQSPVHVDLSLRICSILDLNIKEQMLKIRGFFKFMWTDERLSWDPKDYGNISFTYALQDKVWRPDVILTSLQGDSYVGSPETLAILFSNGKVVWEPSFTASFSCEVHIPKFPLDDSECQVVVAPWANHNSSIVLQLREPHIALEKTVSNGQFDVSVGDAYKAVFPYESWFYEEVFFSIKLIRKPAYAFMSLLFPLFVLGLLGPVAFLIPPDDAEKVGVSVTVLLATVVFTGLVHDNLPNKSDQISTVAIYVSSLLLLSFLGVLGNTIVLAVHRKKDGQVHTSDSPPSWKTENLARDICLSSNIPKDSVTQPDPKWITEQTKKCLEAGPEKVSKLNPKLSSKPKSRAQQLNLIFFISNTAAVIFITLAVFAFIFY</sequence>
<organism evidence="8 9">
    <name type="scientific">Elysia crispata</name>
    <name type="common">lettuce slug</name>
    <dbReference type="NCBI Taxonomy" id="231223"/>
    <lineage>
        <taxon>Eukaryota</taxon>
        <taxon>Metazoa</taxon>
        <taxon>Spiralia</taxon>
        <taxon>Lophotrochozoa</taxon>
        <taxon>Mollusca</taxon>
        <taxon>Gastropoda</taxon>
        <taxon>Heterobranchia</taxon>
        <taxon>Euthyneura</taxon>
        <taxon>Panpulmonata</taxon>
        <taxon>Sacoglossa</taxon>
        <taxon>Placobranchoidea</taxon>
        <taxon>Plakobranchidae</taxon>
        <taxon>Elysia</taxon>
    </lineage>
</organism>
<dbReference type="InterPro" id="IPR018000">
    <property type="entry name" value="Neurotransmitter_ion_chnl_CS"/>
</dbReference>
<gene>
    <name evidence="8" type="ORF">RRG08_024668</name>
</gene>
<keyword evidence="9" id="KW-1185">Reference proteome</keyword>
<dbReference type="Pfam" id="PF02931">
    <property type="entry name" value="Neur_chan_LBD"/>
    <property type="match status" value="1"/>
</dbReference>
<evidence type="ECO:0000313" key="8">
    <source>
        <dbReference type="EMBL" id="KAK3776897.1"/>
    </source>
</evidence>